<gene>
    <name evidence="3" type="ORF">SAMN05216377_107172</name>
</gene>
<keyword evidence="4" id="KW-1185">Reference proteome</keyword>
<evidence type="ECO:0008006" key="5">
    <source>
        <dbReference type="Google" id="ProtNLM"/>
    </source>
</evidence>
<dbReference type="Proteomes" id="UP000198967">
    <property type="component" value="Unassembled WGS sequence"/>
</dbReference>
<evidence type="ECO:0000256" key="2">
    <source>
        <dbReference type="SAM" id="Phobius"/>
    </source>
</evidence>
<dbReference type="STRING" id="366584.SAMN05216377_107172"/>
<sequence>MTVREHTVSESTAASVPSPSLMLRGLVLDVGLPVLAYYGLHLLGASDFTALLVASAVAALRVAWTAVRRRTLNAFATVMLLVYGVGLVLALVTEDARTLLLRDSFVTASVGLVFLVTAWIGRRPLTLAASESFAPGKAAEIAQEYATNPHVRRGHRLSSTVWGAGLVAEALIRVPVVYLLPVSVAVGLSEALLVVTLVGLAVWNGWYVRRAQARGRGTAGDGADGAGRRRQEGTAE</sequence>
<reference evidence="3 4" key="1">
    <citation type="submission" date="2016-10" db="EMBL/GenBank/DDBJ databases">
        <authorList>
            <person name="de Groot N.N."/>
        </authorList>
    </citation>
    <scope>NUCLEOTIDE SEQUENCE [LARGE SCALE GENOMIC DNA]</scope>
    <source>
        <strain evidence="3 4">CGMCC 4.3143</strain>
    </source>
</reference>
<feature type="transmembrane region" description="Helical" evidence="2">
    <location>
        <begin position="104"/>
        <end position="121"/>
    </location>
</feature>
<protein>
    <recommendedName>
        <fullName evidence="5">Intracellular septation protein A</fullName>
    </recommendedName>
</protein>
<feature type="transmembrane region" description="Helical" evidence="2">
    <location>
        <begin position="72"/>
        <end position="92"/>
    </location>
</feature>
<keyword evidence="2" id="KW-0812">Transmembrane</keyword>
<feature type="compositionally biased region" description="Basic and acidic residues" evidence="1">
    <location>
        <begin position="226"/>
        <end position="236"/>
    </location>
</feature>
<feature type="transmembrane region" description="Helical" evidence="2">
    <location>
        <begin position="186"/>
        <end position="206"/>
    </location>
</feature>
<keyword evidence="2" id="KW-0472">Membrane</keyword>
<feature type="transmembrane region" description="Helical" evidence="2">
    <location>
        <begin position="35"/>
        <end position="60"/>
    </location>
</feature>
<organism evidence="3 4">
    <name type="scientific">Pseudonocardia oroxyli</name>
    <dbReference type="NCBI Taxonomy" id="366584"/>
    <lineage>
        <taxon>Bacteria</taxon>
        <taxon>Bacillati</taxon>
        <taxon>Actinomycetota</taxon>
        <taxon>Actinomycetes</taxon>
        <taxon>Pseudonocardiales</taxon>
        <taxon>Pseudonocardiaceae</taxon>
        <taxon>Pseudonocardia</taxon>
    </lineage>
</organism>
<dbReference type="NCBIfam" id="NF041646">
    <property type="entry name" value="VC0807_fam"/>
    <property type="match status" value="1"/>
</dbReference>
<feature type="region of interest" description="Disordered" evidence="1">
    <location>
        <begin position="216"/>
        <end position="236"/>
    </location>
</feature>
<evidence type="ECO:0000256" key="1">
    <source>
        <dbReference type="SAM" id="MobiDB-lite"/>
    </source>
</evidence>
<keyword evidence="2" id="KW-1133">Transmembrane helix</keyword>
<dbReference type="EMBL" id="FNBE01000007">
    <property type="protein sequence ID" value="SDF87381.1"/>
    <property type="molecule type" value="Genomic_DNA"/>
</dbReference>
<dbReference type="AlphaFoldDB" id="A0A1G7PM80"/>
<proteinExistence type="predicted"/>
<evidence type="ECO:0000313" key="4">
    <source>
        <dbReference type="Proteomes" id="UP000198967"/>
    </source>
</evidence>
<accession>A0A1G7PM80</accession>
<name>A0A1G7PM80_PSEOR</name>
<evidence type="ECO:0000313" key="3">
    <source>
        <dbReference type="EMBL" id="SDF87381.1"/>
    </source>
</evidence>
<feature type="transmembrane region" description="Helical" evidence="2">
    <location>
        <begin position="161"/>
        <end position="180"/>
    </location>
</feature>